<name>A0A3R7SK47_PENVA</name>
<evidence type="ECO:0000256" key="2">
    <source>
        <dbReference type="SAM" id="Phobius"/>
    </source>
</evidence>
<reference evidence="3 4" key="2">
    <citation type="submission" date="2019-01" db="EMBL/GenBank/DDBJ databases">
        <title>The decoding of complex shrimp genome reveals the adaptation for benthos swimmer, frequently molting mechanism and breeding impact on genome.</title>
        <authorList>
            <person name="Sun Y."/>
            <person name="Gao Y."/>
            <person name="Yu Y."/>
        </authorList>
    </citation>
    <scope>NUCLEOTIDE SEQUENCE [LARGE SCALE GENOMIC DNA]</scope>
    <source>
        <tissue evidence="3">Muscle</tissue>
    </source>
</reference>
<dbReference type="AlphaFoldDB" id="A0A3R7SK47"/>
<proteinExistence type="predicted"/>
<sequence length="388" mass="43585">MKCLGNRNYPLAGVLILGVVLYAVYFPSREVWTPLQVASDPSFVALVQSRDPPPALQAETTGSKSVFEETATDRGISPSSSPSSSAVGSPRPAKSQTSKACSLEVDLAPCSCSRTLTLEVPGACPETSDEALKRIKESLGQSTFTVYGQYPTEYHVALRRFLVPRVAEVYPGWVMRVYHDLSYSNEQQKEWLCNITCSHPHVDFCDVTRLPDLGDIHTGTGTTWRFSVMGDPLVDNYIIRDSDAPILQREVDAVGQWLQLGTDVLLPRDAGHEIPRRLHHGGNVGGCNTWKADEARSVRDYILKSAKRHYEDQTNLNFRLWPRIRSNVTQHDSYLCLRYPGSLPFPSERFNFTFVGARTYRQKHVKDRVYGECPVGCRPKGHEDWLYC</sequence>
<accession>A0A3R7SK47</accession>
<protein>
    <submittedName>
        <fullName evidence="3">Uncharacterized protein</fullName>
    </submittedName>
</protein>
<organism evidence="3 4">
    <name type="scientific">Penaeus vannamei</name>
    <name type="common">Whiteleg shrimp</name>
    <name type="synonym">Litopenaeus vannamei</name>
    <dbReference type="NCBI Taxonomy" id="6689"/>
    <lineage>
        <taxon>Eukaryota</taxon>
        <taxon>Metazoa</taxon>
        <taxon>Ecdysozoa</taxon>
        <taxon>Arthropoda</taxon>
        <taxon>Crustacea</taxon>
        <taxon>Multicrustacea</taxon>
        <taxon>Malacostraca</taxon>
        <taxon>Eumalacostraca</taxon>
        <taxon>Eucarida</taxon>
        <taxon>Decapoda</taxon>
        <taxon>Dendrobranchiata</taxon>
        <taxon>Penaeoidea</taxon>
        <taxon>Penaeidae</taxon>
        <taxon>Penaeus</taxon>
    </lineage>
</organism>
<keyword evidence="2" id="KW-0812">Transmembrane</keyword>
<reference evidence="3 4" key="1">
    <citation type="submission" date="2018-04" db="EMBL/GenBank/DDBJ databases">
        <authorList>
            <person name="Zhang X."/>
            <person name="Yuan J."/>
            <person name="Li F."/>
            <person name="Xiang J."/>
        </authorList>
    </citation>
    <scope>NUCLEOTIDE SEQUENCE [LARGE SCALE GENOMIC DNA]</scope>
    <source>
        <tissue evidence="3">Muscle</tissue>
    </source>
</reference>
<evidence type="ECO:0000313" key="3">
    <source>
        <dbReference type="EMBL" id="ROT64386.1"/>
    </source>
</evidence>
<dbReference type="EMBL" id="QCYY01003257">
    <property type="protein sequence ID" value="ROT64386.1"/>
    <property type="molecule type" value="Genomic_DNA"/>
</dbReference>
<keyword evidence="2" id="KW-0472">Membrane</keyword>
<feature type="region of interest" description="Disordered" evidence="1">
    <location>
        <begin position="52"/>
        <end position="92"/>
    </location>
</feature>
<feature type="transmembrane region" description="Helical" evidence="2">
    <location>
        <begin position="9"/>
        <end position="26"/>
    </location>
</feature>
<dbReference type="Proteomes" id="UP000283509">
    <property type="component" value="Unassembled WGS sequence"/>
</dbReference>
<dbReference type="OrthoDB" id="204305at2759"/>
<keyword evidence="4" id="KW-1185">Reference proteome</keyword>
<evidence type="ECO:0000256" key="1">
    <source>
        <dbReference type="SAM" id="MobiDB-lite"/>
    </source>
</evidence>
<evidence type="ECO:0000313" key="4">
    <source>
        <dbReference type="Proteomes" id="UP000283509"/>
    </source>
</evidence>
<comment type="caution">
    <text evidence="3">The sequence shown here is derived from an EMBL/GenBank/DDBJ whole genome shotgun (WGS) entry which is preliminary data.</text>
</comment>
<gene>
    <name evidence="3" type="ORF">C7M84_017674</name>
</gene>
<keyword evidence="2" id="KW-1133">Transmembrane helix</keyword>